<protein>
    <recommendedName>
        <fullName evidence="11">Peptidase M14 domain-containing protein</fullName>
    </recommendedName>
</protein>
<dbReference type="AlphaFoldDB" id="A0ABD0YH23"/>
<evidence type="ECO:0000256" key="5">
    <source>
        <dbReference type="ARBA" id="ARBA00022723"/>
    </source>
</evidence>
<comment type="cofactor">
    <cofactor evidence="1">
        <name>Zn(2+)</name>
        <dbReference type="ChEBI" id="CHEBI:29105"/>
    </cofactor>
</comment>
<dbReference type="PROSITE" id="PS00132">
    <property type="entry name" value="CARBOXYPEPT_ZN_1"/>
    <property type="match status" value="1"/>
</dbReference>
<gene>
    <name evidence="12" type="ORF">AAG570_004003</name>
</gene>
<reference evidence="12 13" key="1">
    <citation type="submission" date="2024-07" db="EMBL/GenBank/DDBJ databases">
        <title>Chromosome-level genome assembly of the water stick insect Ranatra chinensis (Heteroptera: Nepidae).</title>
        <authorList>
            <person name="Liu X."/>
        </authorList>
    </citation>
    <scope>NUCLEOTIDE SEQUENCE [LARGE SCALE GENOMIC DNA]</scope>
    <source>
        <strain evidence="12">Cailab_2021Rc</strain>
        <tissue evidence="12">Muscle</tissue>
    </source>
</reference>
<evidence type="ECO:0000313" key="12">
    <source>
        <dbReference type="EMBL" id="KAL1117688.1"/>
    </source>
</evidence>
<dbReference type="Gene3D" id="3.40.630.10">
    <property type="entry name" value="Zn peptidases"/>
    <property type="match status" value="1"/>
</dbReference>
<keyword evidence="4" id="KW-0645">Protease</keyword>
<dbReference type="PANTHER" id="PTHR11705:SF91">
    <property type="entry name" value="FI01817P-RELATED"/>
    <property type="match status" value="1"/>
</dbReference>
<dbReference type="SUPFAM" id="SSF53187">
    <property type="entry name" value="Zn-dependent exopeptidases"/>
    <property type="match status" value="1"/>
</dbReference>
<evidence type="ECO:0000256" key="4">
    <source>
        <dbReference type="ARBA" id="ARBA00022670"/>
    </source>
</evidence>
<dbReference type="EMBL" id="JBFDAA010000015">
    <property type="protein sequence ID" value="KAL1117688.1"/>
    <property type="molecule type" value="Genomic_DNA"/>
</dbReference>
<dbReference type="GO" id="GO:0004180">
    <property type="term" value="F:carboxypeptidase activity"/>
    <property type="evidence" value="ECO:0007669"/>
    <property type="project" value="UniProtKB-KW"/>
</dbReference>
<dbReference type="FunFam" id="3.40.630.10:FF:000001">
    <property type="entry name" value="Carboxypeptidase B"/>
    <property type="match status" value="1"/>
</dbReference>
<dbReference type="InterPro" id="IPR000834">
    <property type="entry name" value="Peptidase_M14"/>
</dbReference>
<dbReference type="Proteomes" id="UP001558652">
    <property type="component" value="Unassembled WGS sequence"/>
</dbReference>
<dbReference type="GO" id="GO:0008237">
    <property type="term" value="F:metallopeptidase activity"/>
    <property type="evidence" value="ECO:0007669"/>
    <property type="project" value="UniProtKB-KW"/>
</dbReference>
<evidence type="ECO:0000256" key="2">
    <source>
        <dbReference type="ARBA" id="ARBA00005988"/>
    </source>
</evidence>
<evidence type="ECO:0000256" key="8">
    <source>
        <dbReference type="ARBA" id="ARBA00023049"/>
    </source>
</evidence>
<dbReference type="PRINTS" id="PR00765">
    <property type="entry name" value="CRBOXYPTASEA"/>
</dbReference>
<dbReference type="GO" id="GO:0006508">
    <property type="term" value="P:proteolysis"/>
    <property type="evidence" value="ECO:0007669"/>
    <property type="project" value="UniProtKB-KW"/>
</dbReference>
<keyword evidence="5" id="KW-0479">Metal-binding</keyword>
<evidence type="ECO:0000256" key="6">
    <source>
        <dbReference type="ARBA" id="ARBA00022801"/>
    </source>
</evidence>
<dbReference type="InterPro" id="IPR057247">
    <property type="entry name" value="CARBOXYPEPT_ZN_2"/>
</dbReference>
<feature type="active site" description="Proton donor/acceptor" evidence="9">
    <location>
        <position position="263"/>
    </location>
</feature>
<keyword evidence="8" id="KW-0482">Metalloprotease</keyword>
<dbReference type="Pfam" id="PF00246">
    <property type="entry name" value="Peptidase_M14"/>
    <property type="match status" value="1"/>
</dbReference>
<keyword evidence="6" id="KW-0378">Hydrolase</keyword>
<comment type="similarity">
    <text evidence="2 9">Belongs to the peptidase M14 family.</text>
</comment>
<keyword evidence="7" id="KW-0862">Zinc</keyword>
<sequence length="325" mass="36984">MEHLMSSAPHMVDVLTIGKSSEGRPLKVVKVSTGKEMGKPAIWIDGGMHGREWIAPAVALYILKQLVENQLNSNISIIQKLDWYIMPVVNPDGYEYTHVTDRFWRKSRSKTQDAEFEENRMFWDSARECAGVDLNRNWDFHWGEVGSSDNPCSPNYSGLRPFSEPETRAVSDFILDKRDQLKAYITLHSYSQMWLIPWGFTKQKVADYEDLLYLGKKAIESLSKVHGTKYTIGTSPALLYPTSGSSDDWAKGKAGIQYSYTVELRDRGTYGFLLPATQIVPTGRETFAGVRTLAKSLINNRELKKSHQGRRRPRIGVQWQQLSDS</sequence>
<dbReference type="PROSITE" id="PS52035">
    <property type="entry name" value="PEPTIDASE_M14"/>
    <property type="match status" value="1"/>
</dbReference>
<evidence type="ECO:0000256" key="9">
    <source>
        <dbReference type="PROSITE-ProRule" id="PRU01379"/>
    </source>
</evidence>
<evidence type="ECO:0000313" key="13">
    <source>
        <dbReference type="Proteomes" id="UP001558652"/>
    </source>
</evidence>
<organism evidence="12 13">
    <name type="scientific">Ranatra chinensis</name>
    <dbReference type="NCBI Taxonomy" id="642074"/>
    <lineage>
        <taxon>Eukaryota</taxon>
        <taxon>Metazoa</taxon>
        <taxon>Ecdysozoa</taxon>
        <taxon>Arthropoda</taxon>
        <taxon>Hexapoda</taxon>
        <taxon>Insecta</taxon>
        <taxon>Pterygota</taxon>
        <taxon>Neoptera</taxon>
        <taxon>Paraneoptera</taxon>
        <taxon>Hemiptera</taxon>
        <taxon>Heteroptera</taxon>
        <taxon>Panheteroptera</taxon>
        <taxon>Nepomorpha</taxon>
        <taxon>Nepidae</taxon>
        <taxon>Ranatrinae</taxon>
        <taxon>Ranatra</taxon>
    </lineage>
</organism>
<dbReference type="GO" id="GO:0046872">
    <property type="term" value="F:metal ion binding"/>
    <property type="evidence" value="ECO:0007669"/>
    <property type="project" value="UniProtKB-KW"/>
</dbReference>
<dbReference type="CDD" id="cd03860">
    <property type="entry name" value="M14_CP_A-B_like"/>
    <property type="match status" value="1"/>
</dbReference>
<dbReference type="PROSITE" id="PS00133">
    <property type="entry name" value="CARBOXYPEPT_ZN_2"/>
    <property type="match status" value="1"/>
</dbReference>
<keyword evidence="3" id="KW-0121">Carboxypeptidase</keyword>
<proteinExistence type="inferred from homology"/>
<evidence type="ECO:0000256" key="3">
    <source>
        <dbReference type="ARBA" id="ARBA00022645"/>
    </source>
</evidence>
<keyword evidence="13" id="KW-1185">Reference proteome</keyword>
<feature type="domain" description="Peptidase M14" evidence="11">
    <location>
        <begin position="1"/>
        <end position="297"/>
    </location>
</feature>
<dbReference type="InterPro" id="IPR057246">
    <property type="entry name" value="CARBOXYPEPT_ZN_1"/>
</dbReference>
<dbReference type="PANTHER" id="PTHR11705">
    <property type="entry name" value="PROTEASE FAMILY M14 CARBOXYPEPTIDASE A,B"/>
    <property type="match status" value="1"/>
</dbReference>
<evidence type="ECO:0000256" key="1">
    <source>
        <dbReference type="ARBA" id="ARBA00001947"/>
    </source>
</evidence>
<name>A0ABD0YH23_9HEMI</name>
<evidence type="ECO:0000256" key="7">
    <source>
        <dbReference type="ARBA" id="ARBA00022833"/>
    </source>
</evidence>
<evidence type="ECO:0000259" key="11">
    <source>
        <dbReference type="PROSITE" id="PS52035"/>
    </source>
</evidence>
<accession>A0ABD0YH23</accession>
<dbReference type="SMART" id="SM00631">
    <property type="entry name" value="Zn_pept"/>
    <property type="match status" value="1"/>
</dbReference>
<feature type="region of interest" description="Disordered" evidence="10">
    <location>
        <begin position="304"/>
        <end position="325"/>
    </location>
</feature>
<comment type="caution">
    <text evidence="12">The sequence shown here is derived from an EMBL/GenBank/DDBJ whole genome shotgun (WGS) entry which is preliminary data.</text>
</comment>
<evidence type="ECO:0000256" key="10">
    <source>
        <dbReference type="SAM" id="MobiDB-lite"/>
    </source>
</evidence>
<feature type="compositionally biased region" description="Basic residues" evidence="10">
    <location>
        <begin position="304"/>
        <end position="314"/>
    </location>
</feature>